<dbReference type="SMART" id="SM00248">
    <property type="entry name" value="ANK"/>
    <property type="match status" value="3"/>
</dbReference>
<dbReference type="Proteomes" id="UP000275408">
    <property type="component" value="Unassembled WGS sequence"/>
</dbReference>
<accession>A0A3M6UNT3</accession>
<keyword evidence="5" id="KW-1185">Reference proteome</keyword>
<dbReference type="EMBL" id="RCHS01001090">
    <property type="protein sequence ID" value="RMX55290.1"/>
    <property type="molecule type" value="Genomic_DNA"/>
</dbReference>
<dbReference type="PANTHER" id="PTHR24171">
    <property type="entry name" value="ANKYRIN REPEAT DOMAIN-CONTAINING PROTEIN 39-RELATED"/>
    <property type="match status" value="1"/>
</dbReference>
<comment type="caution">
    <text evidence="4">The sequence shown here is derived from an EMBL/GenBank/DDBJ whole genome shotgun (WGS) entry which is preliminary data.</text>
</comment>
<evidence type="ECO:0000256" key="3">
    <source>
        <dbReference type="PROSITE-ProRule" id="PRU00023"/>
    </source>
</evidence>
<feature type="repeat" description="ANK" evidence="3">
    <location>
        <begin position="145"/>
        <end position="177"/>
    </location>
</feature>
<protein>
    <submittedName>
        <fullName evidence="4">Uncharacterized protein</fullName>
    </submittedName>
</protein>
<dbReference type="Pfam" id="PF00023">
    <property type="entry name" value="Ank"/>
    <property type="match status" value="2"/>
</dbReference>
<dbReference type="AlphaFoldDB" id="A0A3M6UNT3"/>
<reference evidence="4 5" key="1">
    <citation type="journal article" date="2018" name="Sci. Rep.">
        <title>Comparative analysis of the Pocillopora damicornis genome highlights role of immune system in coral evolution.</title>
        <authorList>
            <person name="Cunning R."/>
            <person name="Bay R.A."/>
            <person name="Gillette P."/>
            <person name="Baker A.C."/>
            <person name="Traylor-Knowles N."/>
        </authorList>
    </citation>
    <scope>NUCLEOTIDE SEQUENCE [LARGE SCALE GENOMIC DNA]</scope>
    <source>
        <strain evidence="4">RSMAS</strain>
        <tissue evidence="4">Whole animal</tissue>
    </source>
</reference>
<dbReference type="PANTHER" id="PTHR24171:SF10">
    <property type="entry name" value="ANKYRIN REPEAT DOMAIN-CONTAINING PROTEIN 29-LIKE"/>
    <property type="match status" value="1"/>
</dbReference>
<sequence>MIMQPNRHKQIALVKFCQLGDCQETECPQNFQTWCPNRVGSFGDRDLDSLGSDGETALYKCIVNNDVKTMKVLLSSGCEVDVRNTGGHSTVHLREKERLCGDWLLVTLPIRNSATPPPHKLPRGSTSVVELLLDHGSDVLLTDDQSYTSLHLSAAWESAPTVNLLLAAGSDINALNRKTAADVVSQSPEDPVKKISWPPVSKFLSNYIENIFLSSAQMQNNEPLSLLTDFFEDFYVWK</sequence>
<keyword evidence="2 3" id="KW-0040">ANK repeat</keyword>
<dbReference type="SUPFAM" id="SSF48403">
    <property type="entry name" value="Ankyrin repeat"/>
    <property type="match status" value="1"/>
</dbReference>
<dbReference type="STRING" id="46731.A0A3M6UNT3"/>
<feature type="repeat" description="ANK" evidence="3">
    <location>
        <begin position="53"/>
        <end position="85"/>
    </location>
</feature>
<dbReference type="Gene3D" id="1.25.40.20">
    <property type="entry name" value="Ankyrin repeat-containing domain"/>
    <property type="match status" value="2"/>
</dbReference>
<dbReference type="InterPro" id="IPR036770">
    <property type="entry name" value="Ankyrin_rpt-contain_sf"/>
</dbReference>
<proteinExistence type="predicted"/>
<evidence type="ECO:0000256" key="2">
    <source>
        <dbReference type="ARBA" id="ARBA00023043"/>
    </source>
</evidence>
<name>A0A3M6UNT3_POCDA</name>
<evidence type="ECO:0000313" key="4">
    <source>
        <dbReference type="EMBL" id="RMX55290.1"/>
    </source>
</evidence>
<keyword evidence="1" id="KW-0677">Repeat</keyword>
<organism evidence="4 5">
    <name type="scientific">Pocillopora damicornis</name>
    <name type="common">Cauliflower coral</name>
    <name type="synonym">Millepora damicornis</name>
    <dbReference type="NCBI Taxonomy" id="46731"/>
    <lineage>
        <taxon>Eukaryota</taxon>
        <taxon>Metazoa</taxon>
        <taxon>Cnidaria</taxon>
        <taxon>Anthozoa</taxon>
        <taxon>Hexacorallia</taxon>
        <taxon>Scleractinia</taxon>
        <taxon>Astrocoeniina</taxon>
        <taxon>Pocilloporidae</taxon>
        <taxon>Pocillopora</taxon>
    </lineage>
</organism>
<evidence type="ECO:0000313" key="5">
    <source>
        <dbReference type="Proteomes" id="UP000275408"/>
    </source>
</evidence>
<dbReference type="PROSITE" id="PS50088">
    <property type="entry name" value="ANK_REPEAT"/>
    <property type="match status" value="2"/>
</dbReference>
<gene>
    <name evidence="4" type="ORF">pdam_00017782</name>
</gene>
<evidence type="ECO:0000256" key="1">
    <source>
        <dbReference type="ARBA" id="ARBA00022737"/>
    </source>
</evidence>
<dbReference type="InterPro" id="IPR002110">
    <property type="entry name" value="Ankyrin_rpt"/>
</dbReference>
<dbReference type="PROSITE" id="PS50297">
    <property type="entry name" value="ANK_REP_REGION"/>
    <property type="match status" value="2"/>
</dbReference>